<keyword evidence="2" id="KW-1185">Reference proteome</keyword>
<gene>
    <name evidence="1" type="ORF">PPOP_1397</name>
</gene>
<evidence type="ECO:0000313" key="2">
    <source>
        <dbReference type="Proteomes" id="UP000029453"/>
    </source>
</evidence>
<organism evidence="1 2">
    <name type="scientific">Paenibacillus popilliae ATCC 14706</name>
    <dbReference type="NCBI Taxonomy" id="1212764"/>
    <lineage>
        <taxon>Bacteria</taxon>
        <taxon>Bacillati</taxon>
        <taxon>Bacillota</taxon>
        <taxon>Bacilli</taxon>
        <taxon>Bacillales</taxon>
        <taxon>Paenibacillaceae</taxon>
        <taxon>Paenibacillus</taxon>
    </lineage>
</organism>
<proteinExistence type="predicted"/>
<dbReference type="Proteomes" id="UP000029453">
    <property type="component" value="Unassembled WGS sequence"/>
</dbReference>
<accession>M9LH39</accession>
<protein>
    <submittedName>
        <fullName evidence="1">Transcriptional regulator</fullName>
    </submittedName>
</protein>
<reference evidence="1 2" key="1">
    <citation type="submission" date="2012-10" db="EMBL/GenBank/DDBJ databases">
        <title>Draft Genome Sequence of Paenibacillus popilliae ATCC 14706T.</title>
        <authorList>
            <person name="Iiyama K."/>
            <person name="Mori K."/>
            <person name="Mon H."/>
            <person name="Chieda Y."/>
            <person name="Lee J.M."/>
            <person name="Kusakabe T."/>
            <person name="Tashiro K."/>
            <person name="Asano S."/>
            <person name="Yasunaga-Aoki C."/>
            <person name="Shimizu S."/>
        </authorList>
    </citation>
    <scope>NUCLEOTIDE SEQUENCE [LARGE SCALE GENOMIC DNA]</scope>
    <source>
        <strain evidence="1 2">ATCC 14706</strain>
    </source>
</reference>
<dbReference type="AlphaFoldDB" id="M9LH39"/>
<evidence type="ECO:0000313" key="1">
    <source>
        <dbReference type="EMBL" id="GAC42040.1"/>
    </source>
</evidence>
<sequence>MPREKEIEVQAVSCMLPFTVETVNMSMYDFAAEVYDMIGRSFSILEHPKKGALAYEHAELETLFRVQKLAINQYAF</sequence>
<dbReference type="EMBL" id="BALG01000065">
    <property type="protein sequence ID" value="GAC42040.1"/>
    <property type="molecule type" value="Genomic_DNA"/>
</dbReference>
<comment type="caution">
    <text evidence="1">The sequence shown here is derived from an EMBL/GenBank/DDBJ whole genome shotgun (WGS) entry which is preliminary data.</text>
</comment>
<dbReference type="RefSeq" id="WP_006285426.1">
    <property type="nucleotide sequence ID" value="NZ_BALG01000065.1"/>
</dbReference>
<name>M9LH39_PAEPP</name>